<proteinExistence type="predicted"/>
<dbReference type="Proteomes" id="UP001319882">
    <property type="component" value="Unassembled WGS sequence"/>
</dbReference>
<name>A0ABS8DW66_9GAMM</name>
<protein>
    <submittedName>
        <fullName evidence="3">CBS domain-containing protein</fullName>
    </submittedName>
</protein>
<reference evidence="3 4" key="1">
    <citation type="journal article" date="2021" name="Sci. Rep.">
        <title>Genome analysis of a halophilic bacterium Halomonas malpeensis YU-PRIM-29(T) reveals its exopolysaccharide and pigment producing capabilities.</title>
        <authorList>
            <person name="Athmika"/>
            <person name="Ghate S.D."/>
            <person name="Arun A.B."/>
            <person name="Rao S.S."/>
            <person name="Kumar S.T.A."/>
            <person name="Kandiyil M.K."/>
            <person name="Saptami K."/>
            <person name="Rekha P.D."/>
        </authorList>
    </citation>
    <scope>NUCLEOTIDE SEQUENCE [LARGE SCALE GENOMIC DNA]</scope>
    <source>
        <strain evidence="4">prim 29</strain>
    </source>
</reference>
<evidence type="ECO:0000313" key="3">
    <source>
        <dbReference type="EMBL" id="MCB8890587.1"/>
    </source>
</evidence>
<organism evidence="3 4">
    <name type="scientific">Vreelandella malpeensis</name>
    <dbReference type="NCBI Taxonomy" id="1172368"/>
    <lineage>
        <taxon>Bacteria</taxon>
        <taxon>Pseudomonadati</taxon>
        <taxon>Pseudomonadota</taxon>
        <taxon>Gammaproteobacteria</taxon>
        <taxon>Oceanospirillales</taxon>
        <taxon>Halomonadaceae</taxon>
        <taxon>Vreelandella</taxon>
    </lineage>
</organism>
<evidence type="ECO:0000259" key="2">
    <source>
        <dbReference type="PROSITE" id="PS51371"/>
    </source>
</evidence>
<dbReference type="InterPro" id="IPR046342">
    <property type="entry name" value="CBS_dom_sf"/>
</dbReference>
<dbReference type="PROSITE" id="PS51371">
    <property type="entry name" value="CBS"/>
    <property type="match status" value="1"/>
</dbReference>
<dbReference type="EMBL" id="WHVL01000008">
    <property type="protein sequence ID" value="MCB8890587.1"/>
    <property type="molecule type" value="Genomic_DNA"/>
</dbReference>
<keyword evidence="4" id="KW-1185">Reference proteome</keyword>
<evidence type="ECO:0000256" key="1">
    <source>
        <dbReference type="PROSITE-ProRule" id="PRU00703"/>
    </source>
</evidence>
<evidence type="ECO:0000313" key="4">
    <source>
        <dbReference type="Proteomes" id="UP001319882"/>
    </source>
</evidence>
<sequence length="205" mass="22348">MNLMVRKPKPLVQFGETPVLATPSAKKLSPDSPALSVLTDFTQVAPQSIAADTPISDAHLKMRHGGVRLLFVIDRDAHCIGVLTSKEVIGTRRINLAMQQRQLDREEITAEMIMTPWEKLSAMPMEHLASLSIQDLIFSMESFTEQHLLVTEHNAEGALSVRGLISVTDIQNAIGKGASSKVPNTVVPMANSFADICQVITGHDL</sequence>
<comment type="caution">
    <text evidence="3">The sequence shown here is derived from an EMBL/GenBank/DDBJ whole genome shotgun (WGS) entry which is preliminary data.</text>
</comment>
<feature type="domain" description="CBS" evidence="2">
    <location>
        <begin position="41"/>
        <end position="98"/>
    </location>
</feature>
<gene>
    <name evidence="3" type="ORF">GEV37_15855</name>
</gene>
<dbReference type="Pfam" id="PF00571">
    <property type="entry name" value="CBS"/>
    <property type="match status" value="1"/>
</dbReference>
<dbReference type="RefSeq" id="WP_227391253.1">
    <property type="nucleotide sequence ID" value="NZ_JBHSCJ010000005.1"/>
</dbReference>
<accession>A0ABS8DW66</accession>
<dbReference type="SUPFAM" id="SSF54631">
    <property type="entry name" value="CBS-domain pair"/>
    <property type="match status" value="1"/>
</dbReference>
<keyword evidence="1" id="KW-0129">CBS domain</keyword>
<dbReference type="InterPro" id="IPR000644">
    <property type="entry name" value="CBS_dom"/>
</dbReference>
<dbReference type="Gene3D" id="3.10.580.10">
    <property type="entry name" value="CBS-domain"/>
    <property type="match status" value="1"/>
</dbReference>